<reference evidence="6" key="1">
    <citation type="journal article" date="2020" name="bioRxiv">
        <title>A rank-normalized archaeal taxonomy based on genome phylogeny resolves widespread incomplete and uneven classifications.</title>
        <authorList>
            <person name="Rinke C."/>
            <person name="Chuvochina M."/>
            <person name="Mussig A.J."/>
            <person name="Chaumeil P.-A."/>
            <person name="Waite D.W."/>
            <person name="Whitman W.B."/>
            <person name="Parks D.H."/>
            <person name="Hugenholtz P."/>
        </authorList>
    </citation>
    <scope>NUCLEOTIDE SEQUENCE [LARGE SCALE GENOMIC DNA]</scope>
</reference>
<dbReference type="SUPFAM" id="SSF81301">
    <property type="entry name" value="Nucleotidyltransferase"/>
    <property type="match status" value="1"/>
</dbReference>
<gene>
    <name evidence="5" type="ORF">HA271_05495</name>
</gene>
<evidence type="ECO:0000259" key="4">
    <source>
        <dbReference type="Pfam" id="PF18765"/>
    </source>
</evidence>
<dbReference type="EC" id="2.7.7.108" evidence="1"/>
<dbReference type="AlphaFoldDB" id="A0A7J4TJT9"/>
<dbReference type="Proteomes" id="UP000586031">
    <property type="component" value="Unassembled WGS sequence"/>
</dbReference>
<comment type="catalytic activity">
    <reaction evidence="2">
        <text>O-(5'-adenylyl)-L-tyrosyl-[protein] + ATP = O-[5'-(adenylyl-(5'-&gt;3')-adenylyl)]-L-tyrosyl-[protein] + diphosphate</text>
        <dbReference type="Rhea" id="RHEA:66528"/>
        <dbReference type="Rhea" id="RHEA-COMP:13846"/>
        <dbReference type="Rhea" id="RHEA-COMP:17046"/>
        <dbReference type="ChEBI" id="CHEBI:30616"/>
        <dbReference type="ChEBI" id="CHEBI:33019"/>
        <dbReference type="ChEBI" id="CHEBI:83624"/>
        <dbReference type="ChEBI" id="CHEBI:167160"/>
    </reaction>
</comment>
<comment type="catalytic activity">
    <reaction evidence="3">
        <text>L-tyrosyl-[protein] + ATP = O-(5'-adenylyl)-L-tyrosyl-[protein] + diphosphate</text>
        <dbReference type="Rhea" id="RHEA:54288"/>
        <dbReference type="Rhea" id="RHEA-COMP:10136"/>
        <dbReference type="Rhea" id="RHEA-COMP:13846"/>
        <dbReference type="ChEBI" id="CHEBI:30616"/>
        <dbReference type="ChEBI" id="CHEBI:33019"/>
        <dbReference type="ChEBI" id="CHEBI:46858"/>
        <dbReference type="ChEBI" id="CHEBI:83624"/>
        <dbReference type="EC" id="2.7.7.108"/>
    </reaction>
</comment>
<protein>
    <recommendedName>
        <fullName evidence="1">protein adenylyltransferase</fullName>
        <ecNumber evidence="1">2.7.7.108</ecNumber>
    </recommendedName>
</protein>
<dbReference type="NCBIfam" id="NF047752">
    <property type="entry name" value="MntA_antitoxin"/>
    <property type="match status" value="1"/>
</dbReference>
<organism evidence="5 6">
    <name type="scientific">Methanobacterium subterraneum</name>
    <dbReference type="NCBI Taxonomy" id="59277"/>
    <lineage>
        <taxon>Archaea</taxon>
        <taxon>Methanobacteriati</taxon>
        <taxon>Methanobacteriota</taxon>
        <taxon>Methanomada group</taxon>
        <taxon>Methanobacteria</taxon>
        <taxon>Methanobacteriales</taxon>
        <taxon>Methanobacteriaceae</taxon>
        <taxon>Methanobacterium</taxon>
    </lineage>
</organism>
<dbReference type="Pfam" id="PF18765">
    <property type="entry name" value="Polbeta"/>
    <property type="match status" value="1"/>
</dbReference>
<evidence type="ECO:0000313" key="5">
    <source>
        <dbReference type="EMBL" id="HII84284.1"/>
    </source>
</evidence>
<dbReference type="Gene3D" id="3.30.460.10">
    <property type="entry name" value="Beta Polymerase, domain 2"/>
    <property type="match status" value="1"/>
</dbReference>
<name>A0A7J4TJT9_9EURY</name>
<keyword evidence="5" id="KW-0808">Transferase</keyword>
<dbReference type="EMBL" id="DUHE01000154">
    <property type="protein sequence ID" value="HII84284.1"/>
    <property type="molecule type" value="Genomic_DNA"/>
</dbReference>
<evidence type="ECO:0000256" key="2">
    <source>
        <dbReference type="ARBA" id="ARBA00047518"/>
    </source>
</evidence>
<sequence length="125" mass="15015">MINRALEIIKAHKDFRKVQFIVLYGSVAEGKDREDSDIDLCVYYSGSQEDASRFRLEILSELLLDDYDLQIFNQLPLYIRKDVLKGKLLYFRDNYFVHDVAHQTMKEFLDFKKYYYDYIGEEMIT</sequence>
<dbReference type="GO" id="GO:0070733">
    <property type="term" value="F:AMPylase activity"/>
    <property type="evidence" value="ECO:0007669"/>
    <property type="project" value="UniProtKB-EC"/>
</dbReference>
<dbReference type="InterPro" id="IPR043519">
    <property type="entry name" value="NT_sf"/>
</dbReference>
<evidence type="ECO:0000313" key="6">
    <source>
        <dbReference type="Proteomes" id="UP000586031"/>
    </source>
</evidence>
<dbReference type="PANTHER" id="PTHR43852:SF3">
    <property type="entry name" value="NUCLEOTIDYLTRANSFERASE"/>
    <property type="match status" value="1"/>
</dbReference>
<dbReference type="CDD" id="cd05403">
    <property type="entry name" value="NT_KNTase_like"/>
    <property type="match status" value="1"/>
</dbReference>
<accession>A0A7J4TJT9</accession>
<feature type="domain" description="Polymerase beta nucleotidyltransferase" evidence="4">
    <location>
        <begin position="7"/>
        <end position="94"/>
    </location>
</feature>
<dbReference type="InterPro" id="IPR052930">
    <property type="entry name" value="TA_antitoxin_MntA"/>
</dbReference>
<evidence type="ECO:0000256" key="3">
    <source>
        <dbReference type="ARBA" id="ARBA00048696"/>
    </source>
</evidence>
<proteinExistence type="predicted"/>
<comment type="caution">
    <text evidence="5">The sequence shown here is derived from an EMBL/GenBank/DDBJ whole genome shotgun (WGS) entry which is preliminary data.</text>
</comment>
<dbReference type="InterPro" id="IPR041633">
    <property type="entry name" value="Polbeta"/>
</dbReference>
<dbReference type="PANTHER" id="PTHR43852">
    <property type="entry name" value="NUCLEOTIDYLTRANSFERASE"/>
    <property type="match status" value="1"/>
</dbReference>
<evidence type="ECO:0000256" key="1">
    <source>
        <dbReference type="ARBA" id="ARBA00034531"/>
    </source>
</evidence>